<dbReference type="InterPro" id="IPR036249">
    <property type="entry name" value="Thioredoxin-like_sf"/>
</dbReference>
<dbReference type="InterPro" id="IPR013766">
    <property type="entry name" value="Thioredoxin_domain"/>
</dbReference>
<feature type="domain" description="Thioredoxin" evidence="2">
    <location>
        <begin position="43"/>
        <end position="181"/>
    </location>
</feature>
<evidence type="ECO:0000256" key="1">
    <source>
        <dbReference type="SAM" id="SignalP"/>
    </source>
</evidence>
<dbReference type="PROSITE" id="PS51352">
    <property type="entry name" value="THIOREDOXIN_2"/>
    <property type="match status" value="1"/>
</dbReference>
<name>A0A370D995_9GAMM</name>
<keyword evidence="1" id="KW-0732">Signal</keyword>
<evidence type="ECO:0000313" key="4">
    <source>
        <dbReference type="Proteomes" id="UP000254266"/>
    </source>
</evidence>
<feature type="chain" id="PRO_5016762414" description="Thioredoxin domain-containing protein" evidence="1">
    <location>
        <begin position="20"/>
        <end position="181"/>
    </location>
</feature>
<gene>
    <name evidence="3" type="ORF">DIZ80_13570</name>
</gene>
<dbReference type="Gene3D" id="3.40.30.10">
    <property type="entry name" value="Glutaredoxin"/>
    <property type="match status" value="1"/>
</dbReference>
<protein>
    <recommendedName>
        <fullName evidence="2">Thioredoxin domain-containing protein</fullName>
    </recommendedName>
</protein>
<dbReference type="EMBL" id="QFXC01000013">
    <property type="protein sequence ID" value="RDH81140.1"/>
    <property type="molecule type" value="Genomic_DNA"/>
</dbReference>
<accession>A0A370D995</accession>
<sequence length="181" mass="19922">MLFLRPLLIISILLLSACADVFDDINPSGSDERGDYNSSTVGYHPGETAPDFAVFDTLNNPFLMSAELVGSDAIVVYFTMWCPICDSHMSHMRTNIIPNYPNVKFYFIDYVSGVVSVARSSQLDSGYGASNVLVDDLNHTVTNLYSATMGSTIVIDSNTILQMNEDYKDGRKLQTVLDALP</sequence>
<dbReference type="SUPFAM" id="SSF52833">
    <property type="entry name" value="Thioredoxin-like"/>
    <property type="match status" value="1"/>
</dbReference>
<comment type="caution">
    <text evidence="3">The sequence shown here is derived from an EMBL/GenBank/DDBJ whole genome shotgun (WGS) entry which is preliminary data.</text>
</comment>
<feature type="signal peptide" evidence="1">
    <location>
        <begin position="1"/>
        <end position="19"/>
    </location>
</feature>
<reference evidence="3 4" key="1">
    <citation type="journal article" date="2018" name="ISME J.">
        <title>Endosymbiont genomes yield clues of tubeworm success.</title>
        <authorList>
            <person name="Li Y."/>
            <person name="Liles M.R."/>
            <person name="Halanych K.M."/>
        </authorList>
    </citation>
    <scope>NUCLEOTIDE SEQUENCE [LARGE SCALE GENOMIC DNA]</scope>
    <source>
        <strain evidence="3">A1464</strain>
    </source>
</reference>
<evidence type="ECO:0000259" key="2">
    <source>
        <dbReference type="PROSITE" id="PS51352"/>
    </source>
</evidence>
<dbReference type="Proteomes" id="UP000254266">
    <property type="component" value="Unassembled WGS sequence"/>
</dbReference>
<dbReference type="PROSITE" id="PS51257">
    <property type="entry name" value="PROKAR_LIPOPROTEIN"/>
    <property type="match status" value="1"/>
</dbReference>
<proteinExistence type="predicted"/>
<dbReference type="AlphaFoldDB" id="A0A370D995"/>
<evidence type="ECO:0000313" key="3">
    <source>
        <dbReference type="EMBL" id="RDH81140.1"/>
    </source>
</evidence>
<keyword evidence="4" id="KW-1185">Reference proteome</keyword>
<organism evidence="3 4">
    <name type="scientific">endosymbiont of Galathealinum brachiosum</name>
    <dbReference type="NCBI Taxonomy" id="2200906"/>
    <lineage>
        <taxon>Bacteria</taxon>
        <taxon>Pseudomonadati</taxon>
        <taxon>Pseudomonadota</taxon>
        <taxon>Gammaproteobacteria</taxon>
        <taxon>sulfur-oxidizing symbionts</taxon>
    </lineage>
</organism>